<reference evidence="2" key="2">
    <citation type="submission" date="2017-11" db="EMBL/GenBank/DDBJ databases">
        <title>PacBio sequencing of new strain of the secondary endosymbiont Candidatus Hamiltonella defensa.</title>
        <authorList>
            <person name="Strand M.R."/>
            <person name="Oliver K."/>
        </authorList>
    </citation>
    <scope>NUCLEOTIDE SEQUENCE [LARGE SCALE GENOMIC DNA]</scope>
    <source>
        <strain evidence="2">A2C</strain>
    </source>
</reference>
<proteinExistence type="predicted"/>
<protein>
    <submittedName>
        <fullName evidence="1">Uncharacterized protein</fullName>
    </submittedName>
</protein>
<evidence type="ECO:0000313" key="1">
    <source>
        <dbReference type="EMBL" id="ATW29258.1"/>
    </source>
</evidence>
<evidence type="ECO:0000313" key="2">
    <source>
        <dbReference type="Proteomes" id="UP000230008"/>
    </source>
</evidence>
<gene>
    <name evidence="1" type="ORF">BJP41_01600</name>
</gene>
<dbReference type="RefSeq" id="WP_100102963.1">
    <property type="nucleotide sequence ID" value="NZ_CADIJJ010000004.1"/>
</dbReference>
<reference evidence="2" key="1">
    <citation type="submission" date="2016-10" db="EMBL/GenBank/DDBJ databases">
        <authorList>
            <person name="Chevignon G."/>
        </authorList>
    </citation>
    <scope>NUCLEOTIDE SEQUENCE [LARGE SCALE GENOMIC DNA]</scope>
    <source>
        <strain evidence="2">A2C</strain>
    </source>
</reference>
<dbReference type="Proteomes" id="UP000230008">
    <property type="component" value="Chromosome"/>
</dbReference>
<accession>A0A2D3T616</accession>
<dbReference type="EMBL" id="CP017606">
    <property type="protein sequence ID" value="ATW29258.1"/>
    <property type="molecule type" value="Genomic_DNA"/>
</dbReference>
<name>A0A2D3T616_9ENTR</name>
<sequence length="64" mass="7136">MLTNDDDIQSSAFVSCHDTRVSSFHDHYFQSPAADANDIEDGPLGHDLQFITINKGLTSLNKKR</sequence>
<organism evidence="1 2">
    <name type="scientific">Candidatus Williamhamiltonella defendens</name>
    <dbReference type="NCBI Taxonomy" id="138072"/>
    <lineage>
        <taxon>Bacteria</taxon>
        <taxon>Pseudomonadati</taxon>
        <taxon>Pseudomonadota</taxon>
        <taxon>Gammaproteobacteria</taxon>
        <taxon>Enterobacterales</taxon>
        <taxon>Enterobacteriaceae</taxon>
        <taxon>aphid secondary symbionts</taxon>
        <taxon>Candidatus Williamhamiltonella</taxon>
    </lineage>
</organism>
<dbReference type="AlphaFoldDB" id="A0A2D3T616"/>